<feature type="non-terminal residue" evidence="1">
    <location>
        <position position="1"/>
    </location>
</feature>
<evidence type="ECO:0000313" key="1">
    <source>
        <dbReference type="EMBL" id="GAG32929.1"/>
    </source>
</evidence>
<dbReference type="AlphaFoldDB" id="X0WPL7"/>
<dbReference type="EMBL" id="BARS01040179">
    <property type="protein sequence ID" value="GAG32929.1"/>
    <property type="molecule type" value="Genomic_DNA"/>
</dbReference>
<sequence>GEVNLDDLLVYSAIHTVSSRGIAFIRDHWHFLASVSETDNGMNRKEAIDASWNARMSGLSDGDKKWLWVLLQDLFPGLEIPGLPKAQGISKERYWGRIANGRIEREGVRDQKVIKDVKTWKETGDASAVVEQLMTDSEYTKVFESLFEYGTPTQITVRSEDILTLASRLFEEMRGKFGVQAKSDCCPGFIALWRLQSRGRRYRDYESWVWSEMQRTLPVSLLMSNDLEYYWASRKYSHLKEDEIGRIRQRTAE</sequence>
<accession>X0WPL7</accession>
<gene>
    <name evidence="1" type="ORF">S01H1_61295</name>
</gene>
<protein>
    <submittedName>
        <fullName evidence="1">Uncharacterized protein</fullName>
    </submittedName>
</protein>
<comment type="caution">
    <text evidence="1">The sequence shown here is derived from an EMBL/GenBank/DDBJ whole genome shotgun (WGS) entry which is preliminary data.</text>
</comment>
<feature type="non-terminal residue" evidence="1">
    <location>
        <position position="253"/>
    </location>
</feature>
<reference evidence="1" key="1">
    <citation type="journal article" date="2014" name="Front. Microbiol.">
        <title>High frequency of phylogenetically diverse reductive dehalogenase-homologous genes in deep subseafloor sedimentary metagenomes.</title>
        <authorList>
            <person name="Kawai M."/>
            <person name="Futagami T."/>
            <person name="Toyoda A."/>
            <person name="Takaki Y."/>
            <person name="Nishi S."/>
            <person name="Hori S."/>
            <person name="Arai W."/>
            <person name="Tsubouchi T."/>
            <person name="Morono Y."/>
            <person name="Uchiyama I."/>
            <person name="Ito T."/>
            <person name="Fujiyama A."/>
            <person name="Inagaki F."/>
            <person name="Takami H."/>
        </authorList>
    </citation>
    <scope>NUCLEOTIDE SEQUENCE</scope>
    <source>
        <strain evidence="1">Expedition CK06-06</strain>
    </source>
</reference>
<organism evidence="1">
    <name type="scientific">marine sediment metagenome</name>
    <dbReference type="NCBI Taxonomy" id="412755"/>
    <lineage>
        <taxon>unclassified sequences</taxon>
        <taxon>metagenomes</taxon>
        <taxon>ecological metagenomes</taxon>
    </lineage>
</organism>
<name>X0WPL7_9ZZZZ</name>
<proteinExistence type="predicted"/>